<dbReference type="Proteomes" id="UP001479436">
    <property type="component" value="Unassembled WGS sequence"/>
</dbReference>
<dbReference type="InterPro" id="IPR001965">
    <property type="entry name" value="Znf_PHD"/>
</dbReference>
<dbReference type="InterPro" id="IPR019787">
    <property type="entry name" value="Znf_PHD-finger"/>
</dbReference>
<dbReference type="SUPFAM" id="SSF57903">
    <property type="entry name" value="FYVE/PHD zinc finger"/>
    <property type="match status" value="1"/>
</dbReference>
<keyword evidence="2 4" id="KW-0863">Zinc-finger</keyword>
<evidence type="ECO:0000313" key="6">
    <source>
        <dbReference type="EMBL" id="KAK9723034.1"/>
    </source>
</evidence>
<dbReference type="InterPro" id="IPR013083">
    <property type="entry name" value="Znf_RING/FYVE/PHD"/>
</dbReference>
<comment type="caution">
    <text evidence="6">The sequence shown here is derived from an EMBL/GenBank/DDBJ whole genome shotgun (WGS) entry which is preliminary data.</text>
</comment>
<protein>
    <recommendedName>
        <fullName evidence="5">PHD-type domain-containing protein</fullName>
    </recommendedName>
</protein>
<keyword evidence="3" id="KW-0862">Zinc</keyword>
<evidence type="ECO:0000256" key="3">
    <source>
        <dbReference type="ARBA" id="ARBA00022833"/>
    </source>
</evidence>
<dbReference type="Gene3D" id="3.30.40.10">
    <property type="entry name" value="Zinc/RING finger domain, C3HC4 (zinc finger)"/>
    <property type="match status" value="1"/>
</dbReference>
<evidence type="ECO:0000313" key="7">
    <source>
        <dbReference type="Proteomes" id="UP001479436"/>
    </source>
</evidence>
<dbReference type="SMART" id="SM00249">
    <property type="entry name" value="PHD"/>
    <property type="match status" value="1"/>
</dbReference>
<dbReference type="EMBL" id="JASJQH010006932">
    <property type="protein sequence ID" value="KAK9723034.1"/>
    <property type="molecule type" value="Genomic_DNA"/>
</dbReference>
<evidence type="ECO:0000256" key="4">
    <source>
        <dbReference type="PROSITE-ProRule" id="PRU00146"/>
    </source>
</evidence>
<organism evidence="6 7">
    <name type="scientific">Basidiobolus ranarum</name>
    <dbReference type="NCBI Taxonomy" id="34480"/>
    <lineage>
        <taxon>Eukaryota</taxon>
        <taxon>Fungi</taxon>
        <taxon>Fungi incertae sedis</taxon>
        <taxon>Zoopagomycota</taxon>
        <taxon>Entomophthoromycotina</taxon>
        <taxon>Basidiobolomycetes</taxon>
        <taxon>Basidiobolales</taxon>
        <taxon>Basidiobolaceae</taxon>
        <taxon>Basidiobolus</taxon>
    </lineage>
</organism>
<gene>
    <name evidence="6" type="ORF">K7432_002191</name>
</gene>
<keyword evidence="7" id="KW-1185">Reference proteome</keyword>
<reference evidence="6 7" key="1">
    <citation type="submission" date="2023-04" db="EMBL/GenBank/DDBJ databases">
        <title>Genome of Basidiobolus ranarum AG-B5.</title>
        <authorList>
            <person name="Stajich J.E."/>
            <person name="Carter-House D."/>
            <person name="Gryganskyi A."/>
        </authorList>
    </citation>
    <scope>NUCLEOTIDE SEQUENCE [LARGE SCALE GENOMIC DNA]</scope>
    <source>
        <strain evidence="6 7">AG-B5</strain>
    </source>
</reference>
<dbReference type="InterPro" id="IPR011011">
    <property type="entry name" value="Znf_FYVE_PHD"/>
</dbReference>
<accession>A0ABR2W8M5</accession>
<evidence type="ECO:0000256" key="2">
    <source>
        <dbReference type="ARBA" id="ARBA00022771"/>
    </source>
</evidence>
<proteinExistence type="predicted"/>
<evidence type="ECO:0000259" key="5">
    <source>
        <dbReference type="PROSITE" id="PS50016"/>
    </source>
</evidence>
<dbReference type="Pfam" id="PF00628">
    <property type="entry name" value="PHD"/>
    <property type="match status" value="1"/>
</dbReference>
<keyword evidence="1" id="KW-0479">Metal-binding</keyword>
<sequence length="153" mass="17420">MYIRQDYWIGKHCIIMFLEFKYAKVGIIALNASSLSMANTDHPSSNYIDNSAVPNGSNDSAYAETYEYYDDMADDEVYDIIACHICNNGDSDPGNQILLCDGCNGAIHQLCQIPVITETEIEYDPWYCIKCWRARNPPVSVDGMDDLKRRRIE</sequence>
<evidence type="ECO:0000256" key="1">
    <source>
        <dbReference type="ARBA" id="ARBA00022723"/>
    </source>
</evidence>
<dbReference type="PROSITE" id="PS50016">
    <property type="entry name" value="ZF_PHD_2"/>
    <property type="match status" value="1"/>
</dbReference>
<feature type="domain" description="PHD-type" evidence="5">
    <location>
        <begin position="80"/>
        <end position="134"/>
    </location>
</feature>
<name>A0ABR2W8M5_9FUNG</name>